<reference evidence="11" key="1">
    <citation type="submission" date="2016-04" db="EMBL/GenBank/DDBJ databases">
        <authorList>
            <person name="Evans L.H."/>
            <person name="Alamgir A."/>
            <person name="Owens N."/>
            <person name="Weber N.D."/>
            <person name="Virtaneva K."/>
            <person name="Barbian K."/>
            <person name="Babar A."/>
            <person name="Rosenke K."/>
        </authorList>
    </citation>
    <scope>NUCLEOTIDE SEQUENCE [LARGE SCALE GENOMIC DNA]</scope>
    <source>
        <strain evidence="11">CBS 101.48</strain>
    </source>
</reference>
<dbReference type="GO" id="GO:0072666">
    <property type="term" value="P:establishment of protein localization to vacuole"/>
    <property type="evidence" value="ECO:0007669"/>
    <property type="project" value="UniProtKB-ARBA"/>
</dbReference>
<feature type="region of interest" description="Disordered" evidence="8">
    <location>
        <begin position="148"/>
        <end position="203"/>
    </location>
</feature>
<evidence type="ECO:0000256" key="7">
    <source>
        <dbReference type="PROSITE-ProRule" id="PRU00644"/>
    </source>
</evidence>
<evidence type="ECO:0000256" key="6">
    <source>
        <dbReference type="ARBA" id="ARBA00023054"/>
    </source>
</evidence>
<dbReference type="Pfam" id="PF09454">
    <property type="entry name" value="Vps23_core"/>
    <property type="match status" value="1"/>
</dbReference>
<organism evidence="11">
    <name type="scientific">Absidia glauca</name>
    <name type="common">Pin mould</name>
    <dbReference type="NCBI Taxonomy" id="4829"/>
    <lineage>
        <taxon>Eukaryota</taxon>
        <taxon>Fungi</taxon>
        <taxon>Fungi incertae sedis</taxon>
        <taxon>Mucoromycota</taxon>
        <taxon>Mucoromycotina</taxon>
        <taxon>Mucoromycetes</taxon>
        <taxon>Mucorales</taxon>
        <taxon>Cunninghamellaceae</taxon>
        <taxon>Absidia</taxon>
    </lineage>
</organism>
<dbReference type="SUPFAM" id="SSF54495">
    <property type="entry name" value="UBC-like"/>
    <property type="match status" value="1"/>
</dbReference>
<evidence type="ECO:0000259" key="10">
    <source>
        <dbReference type="PROSITE" id="PS51322"/>
    </source>
</evidence>
<comment type="subcellular location">
    <subcellularLocation>
        <location evidence="1">Endosome</location>
    </subcellularLocation>
</comment>
<feature type="compositionally biased region" description="Pro residues" evidence="8">
    <location>
        <begin position="175"/>
        <end position="186"/>
    </location>
</feature>
<keyword evidence="12" id="KW-1185">Reference proteome</keyword>
<dbReference type="InterPro" id="IPR017916">
    <property type="entry name" value="SB_dom"/>
</dbReference>
<dbReference type="OrthoDB" id="306304at2759"/>
<evidence type="ECO:0000313" key="12">
    <source>
        <dbReference type="Proteomes" id="UP000078561"/>
    </source>
</evidence>
<feature type="domain" description="SB" evidence="9">
    <location>
        <begin position="376"/>
        <end position="437"/>
    </location>
</feature>
<evidence type="ECO:0000256" key="5">
    <source>
        <dbReference type="ARBA" id="ARBA00022927"/>
    </source>
</evidence>
<dbReference type="PROSITE" id="PS51322">
    <property type="entry name" value="UEV"/>
    <property type="match status" value="1"/>
</dbReference>
<dbReference type="AlphaFoldDB" id="A0A168RAZ4"/>
<dbReference type="InterPro" id="IPR016135">
    <property type="entry name" value="UBQ-conjugating_enzyme/RWD"/>
</dbReference>
<evidence type="ECO:0000313" key="11">
    <source>
        <dbReference type="EMBL" id="SAM06417.1"/>
    </source>
</evidence>
<comment type="similarity">
    <text evidence="2">Belongs to the ubiquitin-conjugating enzyme family. UEV subfamily.</text>
</comment>
<feature type="domain" description="UEV" evidence="10">
    <location>
        <begin position="2"/>
        <end position="148"/>
    </location>
</feature>
<dbReference type="STRING" id="4829.A0A168RAZ4"/>
<dbReference type="GO" id="GO:0015031">
    <property type="term" value="P:protein transport"/>
    <property type="evidence" value="ECO:0007669"/>
    <property type="project" value="UniProtKB-UniRule"/>
</dbReference>
<gene>
    <name evidence="11" type="primary">ABSGL_12306.1 scaffold 12745</name>
</gene>
<dbReference type="GO" id="GO:0000813">
    <property type="term" value="C:ESCRT I complex"/>
    <property type="evidence" value="ECO:0007669"/>
    <property type="project" value="TreeGrafter"/>
</dbReference>
<sequence length="437" mass="49022">MDIKSWLQTVLLQYYNDPDRTFRDVDAVLQMHITSLKPKMDTYTYNDGHTQLLLCLHGTVPITYRSIPYNIPVAFWIPTEYPQYPPIPYVKPTANMLVREGKYVDKSGLCYHPYRSNWKEDINNHTLLELIAILQHIFGSEPPVYTKAVTSSPSSNVGSPIKENGMSPGLSHLSMPPPPPPPPPASQSPRQSSAMVDGQQQQQLRWPGEGTAYYNLNQDMAGLSLSPNTYGPTPVSSTSSSHLSKSSSLPTIASTYPQPPQQPPQQQQPTSTLMNTTTSANATTLHEQLYRKVAERMQAFHMDISADMDDLLNVNRQLNDGEIQLQNEQRVLQDLRERFQTNSGILQSRTVDIDKVINDVNAMPDVSVDEALSGTTVVYNQLFDLVADDNAIVDTIYYLGKALTTECIDLPTFMKCTRKLAREQFMKRALVKKITDA</sequence>
<protein>
    <recommendedName>
        <fullName evidence="13">UEV domain-containing protein</fullName>
    </recommendedName>
</protein>
<keyword evidence="4" id="KW-0967">Endosome</keyword>
<dbReference type="PANTHER" id="PTHR23306">
    <property type="entry name" value="TUMOR SUSCEPTIBILITY GENE 101 PROTEIN-RELATED"/>
    <property type="match status" value="1"/>
</dbReference>
<dbReference type="Gene3D" id="6.10.140.820">
    <property type="match status" value="1"/>
</dbReference>
<evidence type="ECO:0000256" key="8">
    <source>
        <dbReference type="SAM" id="MobiDB-lite"/>
    </source>
</evidence>
<dbReference type="Proteomes" id="UP000078561">
    <property type="component" value="Unassembled WGS sequence"/>
</dbReference>
<name>A0A168RAZ4_ABSGL</name>
<evidence type="ECO:0000256" key="2">
    <source>
        <dbReference type="ARBA" id="ARBA00009594"/>
    </source>
</evidence>
<dbReference type="EMBL" id="LT554591">
    <property type="protein sequence ID" value="SAM06417.1"/>
    <property type="molecule type" value="Genomic_DNA"/>
</dbReference>
<feature type="compositionally biased region" description="Polar residues" evidence="8">
    <location>
        <begin position="225"/>
        <end position="235"/>
    </location>
</feature>
<dbReference type="OMA" id="YMNFPQP"/>
<proteinExistence type="inferred from homology"/>
<evidence type="ECO:0000259" key="9">
    <source>
        <dbReference type="PROSITE" id="PS51312"/>
    </source>
</evidence>
<dbReference type="PANTHER" id="PTHR23306:SF3">
    <property type="entry name" value="TUMOR SUPPRESSOR PROTEIN 101"/>
    <property type="match status" value="1"/>
</dbReference>
<evidence type="ECO:0000256" key="3">
    <source>
        <dbReference type="ARBA" id="ARBA00022448"/>
    </source>
</evidence>
<evidence type="ECO:0000256" key="4">
    <source>
        <dbReference type="ARBA" id="ARBA00022753"/>
    </source>
</evidence>
<keyword evidence="6" id="KW-0175">Coiled coil</keyword>
<dbReference type="InParanoid" id="A0A168RAZ4"/>
<dbReference type="SUPFAM" id="SSF140111">
    <property type="entry name" value="Endosomal sorting complex assembly domain"/>
    <property type="match status" value="1"/>
</dbReference>
<evidence type="ECO:0008006" key="13">
    <source>
        <dbReference type="Google" id="ProtNLM"/>
    </source>
</evidence>
<dbReference type="InterPro" id="IPR008883">
    <property type="entry name" value="UEV_N"/>
</dbReference>
<keyword evidence="5 7" id="KW-0653">Protein transport</keyword>
<dbReference type="PROSITE" id="PS51312">
    <property type="entry name" value="SB"/>
    <property type="match status" value="1"/>
</dbReference>
<evidence type="ECO:0000256" key="1">
    <source>
        <dbReference type="ARBA" id="ARBA00004177"/>
    </source>
</evidence>
<feature type="region of interest" description="Disordered" evidence="8">
    <location>
        <begin position="225"/>
        <end position="274"/>
    </location>
</feature>
<keyword evidence="3 7" id="KW-0813">Transport</keyword>
<accession>A0A168RAZ4</accession>
<dbReference type="Pfam" id="PF05743">
    <property type="entry name" value="UEV"/>
    <property type="match status" value="1"/>
</dbReference>
<feature type="compositionally biased region" description="Low complexity" evidence="8">
    <location>
        <begin position="236"/>
        <end position="248"/>
    </location>
</feature>
<dbReference type="InterPro" id="IPR037202">
    <property type="entry name" value="ESCRT_assembly_dom"/>
</dbReference>
<dbReference type="InterPro" id="IPR052070">
    <property type="entry name" value="ESCRT-I_UEV_domain"/>
</dbReference>
<dbReference type="Gene3D" id="3.10.110.10">
    <property type="entry name" value="Ubiquitin Conjugating Enzyme"/>
    <property type="match status" value="1"/>
</dbReference>
<dbReference type="GO" id="GO:0043130">
    <property type="term" value="F:ubiquitin binding"/>
    <property type="evidence" value="ECO:0007669"/>
    <property type="project" value="TreeGrafter"/>
</dbReference>
<dbReference type="CDD" id="cd11685">
    <property type="entry name" value="UEV_TSG101-like"/>
    <property type="match status" value="1"/>
</dbReference>
<feature type="compositionally biased region" description="Polar residues" evidence="8">
    <location>
        <begin position="148"/>
        <end position="158"/>
    </location>
</feature>
<dbReference type="GO" id="GO:0043162">
    <property type="term" value="P:ubiquitin-dependent protein catabolic process via the multivesicular body sorting pathway"/>
    <property type="evidence" value="ECO:0007669"/>
    <property type="project" value="UniProtKB-ARBA"/>
</dbReference>